<comment type="caution">
    <text evidence="2">The sequence shown here is derived from an EMBL/GenBank/DDBJ whole genome shotgun (WGS) entry which is preliminary data.</text>
</comment>
<accession>A0A066YJI5</accession>
<dbReference type="eggNOG" id="ENOG5032ZM5">
    <property type="taxonomic scope" value="Bacteria"/>
</dbReference>
<gene>
    <name evidence="2" type="ORF">KCH_66000</name>
</gene>
<protein>
    <submittedName>
        <fullName evidence="2">Uncharacterized protein</fullName>
    </submittedName>
</protein>
<sequence>MHEERVNRRDRGSISVMVAVTAVSLVAVVGLVLDCGGRLRAVERADALAQEAARAGGQQLDIDALRAGQGYRFDRAAAERTATAYLRGHGIKGAIGFPRPEDLQTFSVTVETDYPTALLGLVGITTLPVQGHGKATLVHGITEGKTG</sequence>
<dbReference type="PATRIC" id="fig|1348663.4.peg.6388"/>
<keyword evidence="1" id="KW-0812">Transmembrane</keyword>
<dbReference type="HOGENOM" id="CLU_135445_1_0_11"/>
<name>A0A066YJI5_9ACTN</name>
<dbReference type="AlphaFoldDB" id="A0A066YJI5"/>
<evidence type="ECO:0000313" key="3">
    <source>
        <dbReference type="Proteomes" id="UP000027178"/>
    </source>
</evidence>
<feature type="transmembrane region" description="Helical" evidence="1">
    <location>
        <begin position="12"/>
        <end position="33"/>
    </location>
</feature>
<evidence type="ECO:0000313" key="2">
    <source>
        <dbReference type="EMBL" id="KDN81638.1"/>
    </source>
</evidence>
<keyword evidence="1" id="KW-1133">Transmembrane helix</keyword>
<reference evidence="2 3" key="1">
    <citation type="submission" date="2014-05" db="EMBL/GenBank/DDBJ databases">
        <title>Draft Genome Sequence of Kitasatospora cheerisanensis KCTC 2395.</title>
        <authorList>
            <person name="Nam D.H."/>
        </authorList>
    </citation>
    <scope>NUCLEOTIDE SEQUENCE [LARGE SCALE GENOMIC DNA]</scope>
    <source>
        <strain evidence="2 3">KCTC 2395</strain>
    </source>
</reference>
<keyword evidence="1" id="KW-0472">Membrane</keyword>
<dbReference type="EMBL" id="JNBY01000132">
    <property type="protein sequence ID" value="KDN81638.1"/>
    <property type="molecule type" value="Genomic_DNA"/>
</dbReference>
<evidence type="ECO:0000256" key="1">
    <source>
        <dbReference type="SAM" id="Phobius"/>
    </source>
</evidence>
<proteinExistence type="predicted"/>
<dbReference type="Proteomes" id="UP000027178">
    <property type="component" value="Unassembled WGS sequence"/>
</dbReference>
<organism evidence="2 3">
    <name type="scientific">Kitasatospora cheerisanensis KCTC 2395</name>
    <dbReference type="NCBI Taxonomy" id="1348663"/>
    <lineage>
        <taxon>Bacteria</taxon>
        <taxon>Bacillati</taxon>
        <taxon>Actinomycetota</taxon>
        <taxon>Actinomycetes</taxon>
        <taxon>Kitasatosporales</taxon>
        <taxon>Streptomycetaceae</taxon>
        <taxon>Kitasatospora</taxon>
    </lineage>
</organism>
<keyword evidence="3" id="KW-1185">Reference proteome</keyword>